<evidence type="ECO:0000313" key="3">
    <source>
        <dbReference type="Proteomes" id="UP000799777"/>
    </source>
</evidence>
<accession>A0A9P4LE19</accession>
<dbReference type="Proteomes" id="UP000799777">
    <property type="component" value="Unassembled WGS sequence"/>
</dbReference>
<proteinExistence type="predicted"/>
<dbReference type="OrthoDB" id="4790878at2759"/>
<keyword evidence="1" id="KW-0175">Coiled coil</keyword>
<dbReference type="PANTHER" id="PTHR42085:SF1">
    <property type="entry name" value="F-BOX DOMAIN-CONTAINING PROTEIN"/>
    <property type="match status" value="1"/>
</dbReference>
<reference evidence="2" key="1">
    <citation type="journal article" date="2020" name="Stud. Mycol.">
        <title>101 Dothideomycetes genomes: a test case for predicting lifestyles and emergence of pathogens.</title>
        <authorList>
            <person name="Haridas S."/>
            <person name="Albert R."/>
            <person name="Binder M."/>
            <person name="Bloem J."/>
            <person name="Labutti K."/>
            <person name="Salamov A."/>
            <person name="Andreopoulos B."/>
            <person name="Baker S."/>
            <person name="Barry K."/>
            <person name="Bills G."/>
            <person name="Bluhm B."/>
            <person name="Cannon C."/>
            <person name="Castanera R."/>
            <person name="Culley D."/>
            <person name="Daum C."/>
            <person name="Ezra D."/>
            <person name="Gonzalez J."/>
            <person name="Henrissat B."/>
            <person name="Kuo A."/>
            <person name="Liang C."/>
            <person name="Lipzen A."/>
            <person name="Lutzoni F."/>
            <person name="Magnuson J."/>
            <person name="Mondo S."/>
            <person name="Nolan M."/>
            <person name="Ohm R."/>
            <person name="Pangilinan J."/>
            <person name="Park H.-J."/>
            <person name="Ramirez L."/>
            <person name="Alfaro M."/>
            <person name="Sun H."/>
            <person name="Tritt A."/>
            <person name="Yoshinaga Y."/>
            <person name="Zwiers L.-H."/>
            <person name="Turgeon B."/>
            <person name="Goodwin S."/>
            <person name="Spatafora J."/>
            <person name="Crous P."/>
            <person name="Grigoriev I."/>
        </authorList>
    </citation>
    <scope>NUCLEOTIDE SEQUENCE</scope>
    <source>
        <strain evidence="2">CBS 110217</strain>
    </source>
</reference>
<dbReference type="AlphaFoldDB" id="A0A9P4LE19"/>
<sequence>MRTIALGVLDALNLCEPVMGLKMIVRLLDRLLGPFFSSSAPVPAPHPASIPPADGIRLLLDLPAELRNIIYEYALTYDGGIVSARLHPRDHGYGDFEQFIKGRHTMPNEIPFELVCQQLRAETRGVVLRVNTVNITNEAISEVSGLSMDSVDLRHVQKLYEHGIGCYSALLKDNAKVFQQEKEEAQRRKDNFSSAFAGFTGLQKVTNPSAEDDLSFVEDMIRLGEIEPGDYSRT</sequence>
<keyword evidence="3" id="KW-1185">Reference proteome</keyword>
<name>A0A9P4LE19_9PLEO</name>
<dbReference type="EMBL" id="ML978446">
    <property type="protein sequence ID" value="KAF2022771.1"/>
    <property type="molecule type" value="Genomic_DNA"/>
</dbReference>
<dbReference type="InterPro" id="IPR038883">
    <property type="entry name" value="AN11006-like"/>
</dbReference>
<evidence type="ECO:0000313" key="2">
    <source>
        <dbReference type="EMBL" id="KAF2022771.1"/>
    </source>
</evidence>
<comment type="caution">
    <text evidence="2">The sequence shown here is derived from an EMBL/GenBank/DDBJ whole genome shotgun (WGS) entry which is preliminary data.</text>
</comment>
<organism evidence="2 3">
    <name type="scientific">Setomelanomma holmii</name>
    <dbReference type="NCBI Taxonomy" id="210430"/>
    <lineage>
        <taxon>Eukaryota</taxon>
        <taxon>Fungi</taxon>
        <taxon>Dikarya</taxon>
        <taxon>Ascomycota</taxon>
        <taxon>Pezizomycotina</taxon>
        <taxon>Dothideomycetes</taxon>
        <taxon>Pleosporomycetidae</taxon>
        <taxon>Pleosporales</taxon>
        <taxon>Pleosporineae</taxon>
        <taxon>Phaeosphaeriaceae</taxon>
        <taxon>Setomelanomma</taxon>
    </lineage>
</organism>
<protein>
    <submittedName>
        <fullName evidence="2">Uncharacterized protein</fullName>
    </submittedName>
</protein>
<dbReference type="PANTHER" id="PTHR42085">
    <property type="entry name" value="F-BOX DOMAIN-CONTAINING PROTEIN"/>
    <property type="match status" value="1"/>
</dbReference>
<gene>
    <name evidence="2" type="ORF">EK21DRAFT_119406</name>
</gene>
<feature type="coiled-coil region" evidence="1">
    <location>
        <begin position="168"/>
        <end position="195"/>
    </location>
</feature>
<evidence type="ECO:0000256" key="1">
    <source>
        <dbReference type="SAM" id="Coils"/>
    </source>
</evidence>